<reference evidence="5 6" key="1">
    <citation type="submission" date="2017-11" db="EMBL/GenBank/DDBJ databases">
        <title>Draft genome sequence of Rhizobiales bacterium SY3-13.</title>
        <authorList>
            <person name="Sun C."/>
        </authorList>
    </citation>
    <scope>NUCLEOTIDE SEQUENCE [LARGE SCALE GENOMIC DNA]</scope>
    <source>
        <strain evidence="5 6">SY3-13</strain>
    </source>
</reference>
<evidence type="ECO:0000313" key="6">
    <source>
        <dbReference type="Proteomes" id="UP000229498"/>
    </source>
</evidence>
<dbReference type="CDD" id="cd01949">
    <property type="entry name" value="GGDEF"/>
    <property type="match status" value="1"/>
</dbReference>
<dbReference type="Pfam" id="PF00990">
    <property type="entry name" value="GGDEF"/>
    <property type="match status" value="1"/>
</dbReference>
<protein>
    <recommendedName>
        <fullName evidence="1">diguanylate cyclase</fullName>
        <ecNumber evidence="1">2.7.7.65</ecNumber>
    </recommendedName>
</protein>
<dbReference type="InterPro" id="IPR043128">
    <property type="entry name" value="Rev_trsase/Diguanyl_cyclase"/>
</dbReference>
<dbReference type="Gene3D" id="3.30.70.270">
    <property type="match status" value="1"/>
</dbReference>
<accession>A0A2M9FXT2</accession>
<evidence type="ECO:0000256" key="2">
    <source>
        <dbReference type="ARBA" id="ARBA00034247"/>
    </source>
</evidence>
<dbReference type="PANTHER" id="PTHR45138">
    <property type="entry name" value="REGULATORY COMPONENTS OF SENSORY TRANSDUCTION SYSTEM"/>
    <property type="match status" value="1"/>
</dbReference>
<feature type="coiled-coil region" evidence="3">
    <location>
        <begin position="66"/>
        <end position="125"/>
    </location>
</feature>
<dbReference type="Proteomes" id="UP000229498">
    <property type="component" value="Unassembled WGS sequence"/>
</dbReference>
<keyword evidence="6" id="KW-1185">Reference proteome</keyword>
<dbReference type="OrthoDB" id="9812260at2"/>
<dbReference type="SUPFAM" id="SSF55073">
    <property type="entry name" value="Nucleotide cyclase"/>
    <property type="match status" value="1"/>
</dbReference>
<dbReference type="SMART" id="SM00267">
    <property type="entry name" value="GGDEF"/>
    <property type="match status" value="1"/>
</dbReference>
<dbReference type="GO" id="GO:0052621">
    <property type="term" value="F:diguanylate cyclase activity"/>
    <property type="evidence" value="ECO:0007669"/>
    <property type="project" value="UniProtKB-EC"/>
</dbReference>
<gene>
    <name evidence="5" type="ORF">CVT23_18025</name>
</gene>
<evidence type="ECO:0000313" key="5">
    <source>
        <dbReference type="EMBL" id="PJK28271.1"/>
    </source>
</evidence>
<comment type="caution">
    <text evidence="5">The sequence shown here is derived from an EMBL/GenBank/DDBJ whole genome shotgun (WGS) entry which is preliminary data.</text>
</comment>
<dbReference type="FunFam" id="3.30.70.270:FF:000001">
    <property type="entry name" value="Diguanylate cyclase domain protein"/>
    <property type="match status" value="1"/>
</dbReference>
<dbReference type="PANTHER" id="PTHR45138:SF9">
    <property type="entry name" value="DIGUANYLATE CYCLASE DGCM-RELATED"/>
    <property type="match status" value="1"/>
</dbReference>
<evidence type="ECO:0000256" key="1">
    <source>
        <dbReference type="ARBA" id="ARBA00012528"/>
    </source>
</evidence>
<sequence length="256" mass="28388">MESAARRLLNEPREELQKNLGAEPMSLAVIPEALSDAPMVGRLATEIVRRFSFPDANYDGERLILLERIIDFAANAEREIQEQREKIAELEALARTDELTGLINRRGLEAALEQLLSAANRHDEEGVICYIDVDDFKGINDKHGHARGDKVLQKVAEIISDHVRLDDIVARVGGDEFVVVLTRTSLRNGLRKAKELQHTLDATVIGKGCNTIRINVSLGIQGYDGRTCLADVMAMADHAMYADKRARKLSLVPIGL</sequence>
<name>A0A2M9FXT2_9PROT</name>
<dbReference type="EMBL" id="PHIG01000047">
    <property type="protein sequence ID" value="PJK28271.1"/>
    <property type="molecule type" value="Genomic_DNA"/>
</dbReference>
<feature type="domain" description="GGDEF" evidence="4">
    <location>
        <begin position="124"/>
        <end position="256"/>
    </location>
</feature>
<dbReference type="InterPro" id="IPR000160">
    <property type="entry name" value="GGDEF_dom"/>
</dbReference>
<organism evidence="5 6">
    <name type="scientific">Minwuia thermotolerans</name>
    <dbReference type="NCBI Taxonomy" id="2056226"/>
    <lineage>
        <taxon>Bacteria</taxon>
        <taxon>Pseudomonadati</taxon>
        <taxon>Pseudomonadota</taxon>
        <taxon>Alphaproteobacteria</taxon>
        <taxon>Minwuiales</taxon>
        <taxon>Minwuiaceae</taxon>
        <taxon>Minwuia</taxon>
    </lineage>
</organism>
<dbReference type="EC" id="2.7.7.65" evidence="1"/>
<keyword evidence="3" id="KW-0175">Coiled coil</keyword>
<dbReference type="InterPro" id="IPR050469">
    <property type="entry name" value="Diguanylate_Cyclase"/>
</dbReference>
<evidence type="ECO:0000256" key="3">
    <source>
        <dbReference type="SAM" id="Coils"/>
    </source>
</evidence>
<proteinExistence type="predicted"/>
<comment type="catalytic activity">
    <reaction evidence="2">
        <text>2 GTP = 3',3'-c-di-GMP + 2 diphosphate</text>
        <dbReference type="Rhea" id="RHEA:24898"/>
        <dbReference type="ChEBI" id="CHEBI:33019"/>
        <dbReference type="ChEBI" id="CHEBI:37565"/>
        <dbReference type="ChEBI" id="CHEBI:58805"/>
        <dbReference type="EC" id="2.7.7.65"/>
    </reaction>
</comment>
<dbReference type="PROSITE" id="PS50887">
    <property type="entry name" value="GGDEF"/>
    <property type="match status" value="1"/>
</dbReference>
<dbReference type="NCBIfam" id="TIGR00254">
    <property type="entry name" value="GGDEF"/>
    <property type="match status" value="1"/>
</dbReference>
<dbReference type="InterPro" id="IPR029787">
    <property type="entry name" value="Nucleotide_cyclase"/>
</dbReference>
<dbReference type="AlphaFoldDB" id="A0A2M9FXT2"/>
<evidence type="ECO:0000259" key="4">
    <source>
        <dbReference type="PROSITE" id="PS50887"/>
    </source>
</evidence>